<accession>V5H8E6</accession>
<dbReference type="EMBL" id="GANP01015315">
    <property type="protein sequence ID" value="JAB69153.1"/>
    <property type="molecule type" value="mRNA"/>
</dbReference>
<dbReference type="AlphaFoldDB" id="V5H8E6"/>
<reference evidence="2" key="1">
    <citation type="journal article" date="2015" name="Sci. Rep.">
        <title>Tissue- and time-dependent transcription in Ixodes ricinus salivary glands and midguts when blood feeding on the vertebrate host.</title>
        <authorList>
            <person name="Kotsyfakis M."/>
            <person name="Schwarz A."/>
            <person name="Erhart J."/>
            <person name="Ribeiro J.M."/>
        </authorList>
    </citation>
    <scope>NUCLEOTIDE SEQUENCE</scope>
    <source>
        <tissue evidence="2">Salivary gland and midgut</tissue>
    </source>
</reference>
<feature type="chain" id="PRO_5004737785" evidence="1">
    <location>
        <begin position="23"/>
        <end position="96"/>
    </location>
</feature>
<dbReference type="GO" id="GO:0008191">
    <property type="term" value="F:metalloendopeptidase inhibitor activity"/>
    <property type="evidence" value="ECO:0007669"/>
    <property type="project" value="InterPro"/>
</dbReference>
<organism evidence="2">
    <name type="scientific">Ixodes ricinus</name>
    <name type="common">Common tick</name>
    <name type="synonym">Acarus ricinus</name>
    <dbReference type="NCBI Taxonomy" id="34613"/>
    <lineage>
        <taxon>Eukaryota</taxon>
        <taxon>Metazoa</taxon>
        <taxon>Ecdysozoa</taxon>
        <taxon>Arthropoda</taxon>
        <taxon>Chelicerata</taxon>
        <taxon>Arachnida</taxon>
        <taxon>Acari</taxon>
        <taxon>Parasitiformes</taxon>
        <taxon>Ixodida</taxon>
        <taxon>Ixodoidea</taxon>
        <taxon>Ixodidae</taxon>
        <taxon>Ixodinae</taxon>
        <taxon>Ixodes</taxon>
    </lineage>
</organism>
<sequence>MAPTAVLLLLVSTFLLLEFSQANECVAAGYGCVPARVCPRQHIKKKSGCSTVCCDLANVKTCAARGGECSPAQTRCLEAPELAATCGPRQKCCIYV</sequence>
<dbReference type="Gene3D" id="3.30.1680.50">
    <property type="entry name" value="Carboxypeptidase inhibitor, N-terminal domain"/>
    <property type="match status" value="1"/>
</dbReference>
<dbReference type="Pfam" id="PF10468">
    <property type="entry name" value="Inhibitor_I68"/>
    <property type="match status" value="1"/>
</dbReference>
<name>V5H8E6_IXORI</name>
<feature type="signal peptide" evidence="1">
    <location>
        <begin position="1"/>
        <end position="22"/>
    </location>
</feature>
<proteinExistence type="evidence at transcript level"/>
<dbReference type="SUPFAM" id="SSF57392">
    <property type="entry name" value="Defensin-like"/>
    <property type="match status" value="2"/>
</dbReference>
<evidence type="ECO:0000256" key="1">
    <source>
        <dbReference type="SAM" id="SignalP"/>
    </source>
</evidence>
<evidence type="ECO:0000313" key="2">
    <source>
        <dbReference type="EMBL" id="JAB69153.1"/>
    </source>
</evidence>
<keyword evidence="1" id="KW-0732">Signal</keyword>
<dbReference type="InterPro" id="IPR019509">
    <property type="entry name" value="Carboxypeptidase_inhibitor_I68"/>
</dbReference>
<dbReference type="Gene3D" id="2.20.20.10">
    <property type="entry name" value="Anthopleurin-A"/>
    <property type="match status" value="1"/>
</dbReference>
<dbReference type="InterPro" id="IPR023355">
    <property type="entry name" value="Myo_ane_neurotoxin_sf"/>
</dbReference>
<protein>
    <submittedName>
        <fullName evidence="2">Putative carboxypeptidase inhibitor</fullName>
    </submittedName>
</protein>